<reference evidence="3" key="2">
    <citation type="submission" date="2023-05" db="EMBL/GenBank/DDBJ databases">
        <authorList>
            <consortium name="Lawrence Berkeley National Laboratory"/>
            <person name="Steindorff A."/>
            <person name="Hensen N."/>
            <person name="Bonometti L."/>
            <person name="Westerberg I."/>
            <person name="Brannstrom I.O."/>
            <person name="Guillou S."/>
            <person name="Cros-Aarteil S."/>
            <person name="Calhoun S."/>
            <person name="Haridas S."/>
            <person name="Kuo A."/>
            <person name="Mondo S."/>
            <person name="Pangilinan J."/>
            <person name="Riley R."/>
            <person name="Labutti K."/>
            <person name="Andreopoulos B."/>
            <person name="Lipzen A."/>
            <person name="Chen C."/>
            <person name="Yanf M."/>
            <person name="Daum C."/>
            <person name="Ng V."/>
            <person name="Clum A."/>
            <person name="Ohm R."/>
            <person name="Martin F."/>
            <person name="Silar P."/>
            <person name="Natvig D."/>
            <person name="Lalanne C."/>
            <person name="Gautier V."/>
            <person name="Ament-Velasquez S.L."/>
            <person name="Kruys A."/>
            <person name="Hutchinson M.I."/>
            <person name="Powell A.J."/>
            <person name="Barry K."/>
            <person name="Miller A.N."/>
            <person name="Grigoriev I.V."/>
            <person name="Debuchy R."/>
            <person name="Gladieux P."/>
            <person name="Thoren M.H."/>
            <person name="Johannesson H."/>
        </authorList>
    </citation>
    <scope>NUCLEOTIDE SEQUENCE</scope>
    <source>
        <strain evidence="3">CBS 757.83</strain>
    </source>
</reference>
<comment type="caution">
    <text evidence="3">The sequence shown here is derived from an EMBL/GenBank/DDBJ whole genome shotgun (WGS) entry which is preliminary data.</text>
</comment>
<accession>A0AAN6Q4X6</accession>
<dbReference type="Pfam" id="PF20237">
    <property type="entry name" value="DUF6594"/>
    <property type="match status" value="1"/>
</dbReference>
<evidence type="ECO:0000313" key="4">
    <source>
        <dbReference type="Proteomes" id="UP001305647"/>
    </source>
</evidence>
<dbReference type="EMBL" id="MU863633">
    <property type="protein sequence ID" value="KAK4101840.1"/>
    <property type="molecule type" value="Genomic_DNA"/>
</dbReference>
<feature type="domain" description="DUF6594" evidence="2">
    <location>
        <begin position="25"/>
        <end position="241"/>
    </location>
</feature>
<protein>
    <recommendedName>
        <fullName evidence="2">DUF6594 domain-containing protein</fullName>
    </recommendedName>
</protein>
<organism evidence="3 4">
    <name type="scientific">Parathielavia hyrcaniae</name>
    <dbReference type="NCBI Taxonomy" id="113614"/>
    <lineage>
        <taxon>Eukaryota</taxon>
        <taxon>Fungi</taxon>
        <taxon>Dikarya</taxon>
        <taxon>Ascomycota</taxon>
        <taxon>Pezizomycotina</taxon>
        <taxon>Sordariomycetes</taxon>
        <taxon>Sordariomycetidae</taxon>
        <taxon>Sordariales</taxon>
        <taxon>Chaetomiaceae</taxon>
        <taxon>Parathielavia</taxon>
    </lineage>
</organism>
<gene>
    <name evidence="3" type="ORF">N658DRAFT_448149</name>
</gene>
<sequence length="251" mass="28606">MMDPTDEAANFVRYTKRSLGQEEEFHFLRFEFLQRLNLANLQVDLVRLKSRIQNAGRASEEDLKSLKVQLEDYATAIRNYQYLQSKEPVHQPELAKRKLLLEYFFLRLEDTGDPFQSHYAFFRETHGQVDPLRLTLMKYLPSHLTWSPQERQLRNKEYKEGLPPQLVSSFVDRLVRFATAITGGVFLVVPMVIMTIDQSQVKSLVTVSVAVVTFSLILSLAVRVSNAETLIATATYAAVLVVFVGTSSGGQ</sequence>
<feature type="transmembrane region" description="Helical" evidence="1">
    <location>
        <begin position="230"/>
        <end position="250"/>
    </location>
</feature>
<keyword evidence="1" id="KW-0812">Transmembrane</keyword>
<keyword evidence="1" id="KW-1133">Transmembrane helix</keyword>
<keyword evidence="4" id="KW-1185">Reference proteome</keyword>
<reference evidence="3" key="1">
    <citation type="journal article" date="2023" name="Mol. Phylogenet. Evol.">
        <title>Genome-scale phylogeny and comparative genomics of the fungal order Sordariales.</title>
        <authorList>
            <person name="Hensen N."/>
            <person name="Bonometti L."/>
            <person name="Westerberg I."/>
            <person name="Brannstrom I.O."/>
            <person name="Guillou S."/>
            <person name="Cros-Aarteil S."/>
            <person name="Calhoun S."/>
            <person name="Haridas S."/>
            <person name="Kuo A."/>
            <person name="Mondo S."/>
            <person name="Pangilinan J."/>
            <person name="Riley R."/>
            <person name="LaButti K."/>
            <person name="Andreopoulos B."/>
            <person name="Lipzen A."/>
            <person name="Chen C."/>
            <person name="Yan M."/>
            <person name="Daum C."/>
            <person name="Ng V."/>
            <person name="Clum A."/>
            <person name="Steindorff A."/>
            <person name="Ohm R.A."/>
            <person name="Martin F."/>
            <person name="Silar P."/>
            <person name="Natvig D.O."/>
            <person name="Lalanne C."/>
            <person name="Gautier V."/>
            <person name="Ament-Velasquez S.L."/>
            <person name="Kruys A."/>
            <person name="Hutchinson M.I."/>
            <person name="Powell A.J."/>
            <person name="Barry K."/>
            <person name="Miller A.N."/>
            <person name="Grigoriev I.V."/>
            <person name="Debuchy R."/>
            <person name="Gladieux P."/>
            <person name="Hiltunen Thoren M."/>
            <person name="Johannesson H."/>
        </authorList>
    </citation>
    <scope>NUCLEOTIDE SEQUENCE</scope>
    <source>
        <strain evidence="3">CBS 757.83</strain>
    </source>
</reference>
<feature type="transmembrane region" description="Helical" evidence="1">
    <location>
        <begin position="174"/>
        <end position="196"/>
    </location>
</feature>
<name>A0AAN6Q4X6_9PEZI</name>
<dbReference type="InterPro" id="IPR046529">
    <property type="entry name" value="DUF6594"/>
</dbReference>
<dbReference type="AlphaFoldDB" id="A0AAN6Q4X6"/>
<feature type="transmembrane region" description="Helical" evidence="1">
    <location>
        <begin position="203"/>
        <end position="224"/>
    </location>
</feature>
<evidence type="ECO:0000313" key="3">
    <source>
        <dbReference type="EMBL" id="KAK4101840.1"/>
    </source>
</evidence>
<evidence type="ECO:0000259" key="2">
    <source>
        <dbReference type="Pfam" id="PF20237"/>
    </source>
</evidence>
<keyword evidence="1" id="KW-0472">Membrane</keyword>
<proteinExistence type="predicted"/>
<dbReference type="Proteomes" id="UP001305647">
    <property type="component" value="Unassembled WGS sequence"/>
</dbReference>
<evidence type="ECO:0000256" key="1">
    <source>
        <dbReference type="SAM" id="Phobius"/>
    </source>
</evidence>